<dbReference type="RefSeq" id="WP_119016202.1">
    <property type="nucleotide sequence ID" value="NZ_QXEV01000009.1"/>
</dbReference>
<dbReference type="InParanoid" id="A0A397RRT3"/>
<evidence type="ECO:0000313" key="1">
    <source>
        <dbReference type="EMBL" id="RIA75882.1"/>
    </source>
</evidence>
<proteinExistence type="predicted"/>
<gene>
    <name evidence="1" type="ORF">EI71_01055</name>
</gene>
<sequence length="296" mass="35944">MKTYEEIRNCFNAIKNNIITCNELDSDMFNYRTYPEWLAVYKKRSMGIREIYKKNTEMVEIINEYLKKDLNDEELLAFYQGYRELEDRNLHDSYLIISIIDKLIPPYEARHDYEKLLHLYTDSCYELGCFLRLDDKSLERLKKDLHRIKNLRFHYKELSSIRERRLIYVAYYNLIKTLPEYSPKYNEDIIPMFKEAKAFYQTEDIKLMGDQEFARHEGNLLNIMLLHSFMYYLDDGLSQQMEYTDLIDEIKDTFEDEMDTDLCNAVLNYFHDQMNDEEFVYYLKNYLGFYFGEAIA</sequence>
<accession>A0A397RRT3</accession>
<dbReference type="AlphaFoldDB" id="A0A397RRT3"/>
<keyword evidence="2" id="KW-1185">Reference proteome</keyword>
<comment type="caution">
    <text evidence="1">The sequence shown here is derived from an EMBL/GenBank/DDBJ whole genome shotgun (WGS) entry which is preliminary data.</text>
</comment>
<reference evidence="1 2" key="1">
    <citation type="submission" date="2018-08" db="EMBL/GenBank/DDBJ databases">
        <title>Genomic Encyclopedia of Archaeal and Bacterial Type Strains, Phase II (KMG-II): from individual species to whole genera.</title>
        <authorList>
            <person name="Goeker M."/>
        </authorList>
    </citation>
    <scope>NUCLEOTIDE SEQUENCE [LARGE SCALE GENOMIC DNA]</scope>
    <source>
        <strain evidence="1 2">ATCC 27112</strain>
    </source>
</reference>
<dbReference type="EMBL" id="QXEV01000009">
    <property type="protein sequence ID" value="RIA75882.1"/>
    <property type="molecule type" value="Genomic_DNA"/>
</dbReference>
<evidence type="ECO:0000313" key="2">
    <source>
        <dbReference type="Proteomes" id="UP000266506"/>
    </source>
</evidence>
<organism evidence="1 2">
    <name type="scientific">Anaeroplasma bactoclasticum</name>
    <dbReference type="NCBI Taxonomy" id="2088"/>
    <lineage>
        <taxon>Bacteria</taxon>
        <taxon>Bacillati</taxon>
        <taxon>Mycoplasmatota</taxon>
        <taxon>Mollicutes</taxon>
        <taxon>Anaeroplasmatales</taxon>
        <taxon>Anaeroplasmataceae</taxon>
        <taxon>Anaeroplasma</taxon>
    </lineage>
</organism>
<name>A0A397RRT3_9MOLU</name>
<protein>
    <submittedName>
        <fullName evidence="1">Uncharacterized protein</fullName>
    </submittedName>
</protein>
<dbReference type="Proteomes" id="UP000266506">
    <property type="component" value="Unassembled WGS sequence"/>
</dbReference>